<dbReference type="PROSITE" id="PS50238">
    <property type="entry name" value="RHOGAP"/>
    <property type="match status" value="1"/>
</dbReference>
<dbReference type="Gene3D" id="1.10.555.10">
    <property type="entry name" value="Rho GTPase activation protein"/>
    <property type="match status" value="1"/>
</dbReference>
<dbReference type="SMART" id="SM00324">
    <property type="entry name" value="RhoGAP"/>
    <property type="match status" value="1"/>
</dbReference>
<evidence type="ECO:0000256" key="2">
    <source>
        <dbReference type="SAM" id="MobiDB-lite"/>
    </source>
</evidence>
<dbReference type="SMART" id="SM00285">
    <property type="entry name" value="PBD"/>
    <property type="match status" value="1"/>
</dbReference>
<dbReference type="Proteomes" id="UP001345219">
    <property type="component" value="Chromosome 13"/>
</dbReference>
<dbReference type="PANTHER" id="PTHR23177:SF64">
    <property type="entry name" value="RHO GTPASE-ACTIVATING PROTEIN 1"/>
    <property type="match status" value="1"/>
</dbReference>
<sequence>MAEVLTVPSMESSSASPSQPCALIDCEADEVVVDAQGGDDGSSGGGGDQLSFVALFFTIFRKYWVACKSDRRRLWKMEIGWPSNVRHVTHVTFDRFNGFLGLPVELEHDVLRRAPSASAHVFGVSTESMQLSFDSRGNSVPTILLLMQQRLYEEGGLQAEGIFRVNAENGQEEPVRNQLNRGVVPDGIDVHCLAGLIKTWFRELPTGILDSIPPEQVMQCQTEDDCVELMRLLPQTEACLFDWAINLMTDVAQMEHLNKMNARNIAVVFAPNMTQMADSFRALMYAVQVMNFLKALIERTLKGREDSKMDPASAYNLGHFDENGRESPSEPHVGDDPKDEEEIEQPRFAEESIPLLSDDNISSISQETFSQSDAFEQLISDRDETKTVVEAGVYFIPEKEPGRFSSLDETKESETRICLPWDKPNKLIFDESLPPLKMDGHNQPMDELPETMDKSQAMSSLSLTESRMAMLEAWR</sequence>
<feature type="domain" description="Rho-GAP" evidence="4">
    <location>
        <begin position="124"/>
        <end position="301"/>
    </location>
</feature>
<dbReference type="CDD" id="cd00159">
    <property type="entry name" value="RhoGAP"/>
    <property type="match status" value="1"/>
</dbReference>
<reference evidence="5 6" key="1">
    <citation type="journal article" date="2023" name="Hortic Res">
        <title>Pangenome of water caltrop reveals structural variations and asymmetric subgenome divergence after allopolyploidization.</title>
        <authorList>
            <person name="Zhang X."/>
            <person name="Chen Y."/>
            <person name="Wang L."/>
            <person name="Yuan Y."/>
            <person name="Fang M."/>
            <person name="Shi L."/>
            <person name="Lu R."/>
            <person name="Comes H.P."/>
            <person name="Ma Y."/>
            <person name="Chen Y."/>
            <person name="Huang G."/>
            <person name="Zhou Y."/>
            <person name="Zheng Z."/>
            <person name="Qiu Y."/>
        </authorList>
    </citation>
    <scope>NUCLEOTIDE SEQUENCE [LARGE SCALE GENOMIC DNA]</scope>
    <source>
        <tissue evidence="5">Roots</tissue>
    </source>
</reference>
<dbReference type="InterPro" id="IPR000095">
    <property type="entry name" value="CRIB_dom"/>
</dbReference>
<dbReference type="Gene3D" id="3.90.810.10">
    <property type="entry name" value="CRIB domain"/>
    <property type="match status" value="1"/>
</dbReference>
<dbReference type="EMBL" id="JAXIOK010000001">
    <property type="protein sequence ID" value="KAK4780491.1"/>
    <property type="molecule type" value="Genomic_DNA"/>
</dbReference>
<dbReference type="FunFam" id="1.10.555.10:FF:000046">
    <property type="entry name" value="Rho GTPase-activating protein 5"/>
    <property type="match status" value="1"/>
</dbReference>
<dbReference type="Pfam" id="PF00786">
    <property type="entry name" value="PBD"/>
    <property type="match status" value="1"/>
</dbReference>
<dbReference type="CDD" id="cd00132">
    <property type="entry name" value="CRIB"/>
    <property type="match status" value="1"/>
</dbReference>
<dbReference type="InterPro" id="IPR008936">
    <property type="entry name" value="Rho_GTPase_activation_prot"/>
</dbReference>
<evidence type="ECO:0000313" key="5">
    <source>
        <dbReference type="EMBL" id="KAK4780491.1"/>
    </source>
</evidence>
<name>A0AAN7L733_9MYRT</name>
<accession>A0AAN7L733</accession>
<proteinExistence type="predicted"/>
<evidence type="ECO:0000259" key="4">
    <source>
        <dbReference type="PROSITE" id="PS50238"/>
    </source>
</evidence>
<dbReference type="GO" id="GO:0005096">
    <property type="term" value="F:GTPase activator activity"/>
    <property type="evidence" value="ECO:0007669"/>
    <property type="project" value="UniProtKB-KW"/>
</dbReference>
<dbReference type="InterPro" id="IPR000198">
    <property type="entry name" value="RhoGAP_dom"/>
</dbReference>
<dbReference type="InterPro" id="IPR036936">
    <property type="entry name" value="CRIB_dom_sf"/>
</dbReference>
<evidence type="ECO:0000259" key="3">
    <source>
        <dbReference type="PROSITE" id="PS50108"/>
    </source>
</evidence>
<comment type="caution">
    <text evidence="5">The sequence shown here is derived from an EMBL/GenBank/DDBJ whole genome shotgun (WGS) entry which is preliminary data.</text>
</comment>
<dbReference type="Pfam" id="PF00620">
    <property type="entry name" value="RhoGAP"/>
    <property type="match status" value="1"/>
</dbReference>
<dbReference type="InterPro" id="IPR044785">
    <property type="entry name" value="RopGAP1-5"/>
</dbReference>
<dbReference type="GO" id="GO:0007165">
    <property type="term" value="P:signal transduction"/>
    <property type="evidence" value="ECO:0007669"/>
    <property type="project" value="InterPro"/>
</dbReference>
<gene>
    <name evidence="5" type="ORF">SAY87_016597</name>
</gene>
<feature type="compositionally biased region" description="Basic and acidic residues" evidence="2">
    <location>
        <begin position="319"/>
        <end position="336"/>
    </location>
</feature>
<organism evidence="5 6">
    <name type="scientific">Trapa incisa</name>
    <dbReference type="NCBI Taxonomy" id="236973"/>
    <lineage>
        <taxon>Eukaryota</taxon>
        <taxon>Viridiplantae</taxon>
        <taxon>Streptophyta</taxon>
        <taxon>Embryophyta</taxon>
        <taxon>Tracheophyta</taxon>
        <taxon>Spermatophyta</taxon>
        <taxon>Magnoliopsida</taxon>
        <taxon>eudicotyledons</taxon>
        <taxon>Gunneridae</taxon>
        <taxon>Pentapetalae</taxon>
        <taxon>rosids</taxon>
        <taxon>malvids</taxon>
        <taxon>Myrtales</taxon>
        <taxon>Lythraceae</taxon>
        <taxon>Trapa</taxon>
    </lineage>
</organism>
<feature type="domain" description="CRIB" evidence="3">
    <location>
        <begin position="79"/>
        <end position="92"/>
    </location>
</feature>
<dbReference type="PROSITE" id="PS50108">
    <property type="entry name" value="CRIB"/>
    <property type="match status" value="1"/>
</dbReference>
<feature type="region of interest" description="Disordered" evidence="2">
    <location>
        <begin position="307"/>
        <end position="344"/>
    </location>
</feature>
<evidence type="ECO:0000256" key="1">
    <source>
        <dbReference type="ARBA" id="ARBA00022468"/>
    </source>
</evidence>
<protein>
    <submittedName>
        <fullName evidence="5">Uncharacterized protein</fullName>
    </submittedName>
</protein>
<keyword evidence="1" id="KW-0343">GTPase activation</keyword>
<evidence type="ECO:0000313" key="6">
    <source>
        <dbReference type="Proteomes" id="UP001345219"/>
    </source>
</evidence>
<dbReference type="PANTHER" id="PTHR23177">
    <property type="entry name" value="MKIAA1688 PROTEIN"/>
    <property type="match status" value="1"/>
</dbReference>
<dbReference type="AlphaFoldDB" id="A0AAN7L733"/>
<dbReference type="SUPFAM" id="SSF48350">
    <property type="entry name" value="GTPase activation domain, GAP"/>
    <property type="match status" value="1"/>
</dbReference>
<feature type="region of interest" description="Disordered" evidence="2">
    <location>
        <begin position="434"/>
        <end position="462"/>
    </location>
</feature>
<keyword evidence="6" id="KW-1185">Reference proteome</keyword>